<dbReference type="GO" id="GO:0016628">
    <property type="term" value="F:oxidoreductase activity, acting on the CH-CH group of donors, NAD or NADP as acceptor"/>
    <property type="evidence" value="ECO:0007669"/>
    <property type="project" value="InterPro"/>
</dbReference>
<comment type="caution">
    <text evidence="2">The sequence shown here is derived from an EMBL/GenBank/DDBJ whole genome shotgun (WGS) entry which is preliminary data.</text>
</comment>
<dbReference type="RefSeq" id="WP_168057964.1">
    <property type="nucleotide sequence ID" value="NZ_VTOW01000001.1"/>
</dbReference>
<dbReference type="InterPro" id="IPR011777">
    <property type="entry name" value="Geranylgeranyl_Rdtase_fam"/>
</dbReference>
<evidence type="ECO:0000259" key="1">
    <source>
        <dbReference type="Pfam" id="PF01494"/>
    </source>
</evidence>
<evidence type="ECO:0000313" key="2">
    <source>
        <dbReference type="EMBL" id="NKE69673.1"/>
    </source>
</evidence>
<sequence length="401" mass="44286">MRYDVIVVGGGPAGSTAARECAARGMSVLLLDKATFPRDKPCGGGITLRAARLLPFDLAPVVERSIRGLDLTFSRRGGFARDAAQPLFHLVQRNRFDHFLVEQAVKAGATLRERTPLREIERERSRVIVRTGSETFEGRTLVAADGANGETAKRAGLTVPRWRILALEGNVTPSGRFPERWQTRVGIDLGAVPGGYHWLFPKGDHLNIGIGGLPSVGSALRRKFEEAVRSYGFDPAALWGVRAAPLPIRRPDTPLIHGNLLLVGDAAGLVDLLTGEGIYGAIWSGRAAATHLAAHLDGKVSDLEGYRQEVERELIPELQIAFQMWSLFHLAPAVAANLLWRRSNGPLSRLIGWTRFCRLTQGEDRYRNIRKDLRPLWSILDLVLRPAAFPFASKIFETFQR</sequence>
<dbReference type="PANTHER" id="PTHR42685">
    <property type="entry name" value="GERANYLGERANYL DIPHOSPHATE REDUCTASE"/>
    <property type="match status" value="1"/>
</dbReference>
<dbReference type="InterPro" id="IPR002938">
    <property type="entry name" value="FAD-bd"/>
</dbReference>
<dbReference type="PANTHER" id="PTHR42685:SF22">
    <property type="entry name" value="CONDITIONED MEDIUM FACTOR RECEPTOR 1"/>
    <property type="match status" value="1"/>
</dbReference>
<dbReference type="SUPFAM" id="SSF51905">
    <property type="entry name" value="FAD/NAD(P)-binding domain"/>
    <property type="match status" value="1"/>
</dbReference>
<name>A0A7X6DM08_9BACT</name>
<accession>A0A7X6DM08</accession>
<feature type="domain" description="FAD-binding" evidence="1">
    <location>
        <begin position="3"/>
        <end position="160"/>
    </location>
</feature>
<gene>
    <name evidence="2" type="ORF">MNODULE_02790</name>
</gene>
<proteinExistence type="predicted"/>
<dbReference type="PRINTS" id="PR00420">
    <property type="entry name" value="RNGMNOXGNASE"/>
</dbReference>
<dbReference type="Gene3D" id="3.50.50.60">
    <property type="entry name" value="FAD/NAD(P)-binding domain"/>
    <property type="match status" value="1"/>
</dbReference>
<evidence type="ECO:0000313" key="3">
    <source>
        <dbReference type="Proteomes" id="UP000534783"/>
    </source>
</evidence>
<dbReference type="NCBIfam" id="TIGR02032">
    <property type="entry name" value="GG-red-SF"/>
    <property type="match status" value="1"/>
</dbReference>
<dbReference type="AlphaFoldDB" id="A0A7X6DM08"/>
<dbReference type="InterPro" id="IPR036188">
    <property type="entry name" value="FAD/NAD-bd_sf"/>
</dbReference>
<dbReference type="Proteomes" id="UP000534783">
    <property type="component" value="Unassembled WGS sequence"/>
</dbReference>
<protein>
    <submittedName>
        <fullName evidence="2">Geranylgeranyl reductase family protein</fullName>
    </submittedName>
</protein>
<dbReference type="GO" id="GO:0071949">
    <property type="term" value="F:FAD binding"/>
    <property type="evidence" value="ECO:0007669"/>
    <property type="project" value="InterPro"/>
</dbReference>
<dbReference type="EMBL" id="VTOW01000001">
    <property type="protein sequence ID" value="NKE69673.1"/>
    <property type="molecule type" value="Genomic_DNA"/>
</dbReference>
<organism evidence="2 3">
    <name type="scientific">Candidatus Manganitrophus noduliformans</name>
    <dbReference type="NCBI Taxonomy" id="2606439"/>
    <lineage>
        <taxon>Bacteria</taxon>
        <taxon>Pseudomonadati</taxon>
        <taxon>Nitrospirota</taxon>
        <taxon>Nitrospiria</taxon>
        <taxon>Candidatus Troglogloeales</taxon>
        <taxon>Candidatus Manganitrophaceae</taxon>
        <taxon>Candidatus Manganitrophus</taxon>
    </lineage>
</organism>
<dbReference type="Pfam" id="PF01494">
    <property type="entry name" value="FAD_binding_3"/>
    <property type="match status" value="1"/>
</dbReference>
<keyword evidence="3" id="KW-1185">Reference proteome</keyword>
<dbReference type="InterPro" id="IPR050407">
    <property type="entry name" value="Geranylgeranyl_reductase"/>
</dbReference>
<reference evidence="2 3" key="1">
    <citation type="journal article" date="2020" name="Nature">
        <title>Bacterial chemolithoautotrophy via manganese oxidation.</title>
        <authorList>
            <person name="Yu H."/>
            <person name="Leadbetter J.R."/>
        </authorList>
    </citation>
    <scope>NUCLEOTIDE SEQUENCE [LARGE SCALE GENOMIC DNA]</scope>
    <source>
        <strain evidence="2 3">Mn-1</strain>
    </source>
</reference>